<evidence type="ECO:0000256" key="1">
    <source>
        <dbReference type="SAM" id="MobiDB-lite"/>
    </source>
</evidence>
<dbReference type="CDD" id="cd10936">
    <property type="entry name" value="CE4_DAC2"/>
    <property type="match status" value="1"/>
</dbReference>
<evidence type="ECO:0000313" key="3">
    <source>
        <dbReference type="Proteomes" id="UP001230978"/>
    </source>
</evidence>
<dbReference type="RefSeq" id="WP_281468331.1">
    <property type="nucleotide sequence ID" value="NZ_CP124535.1"/>
</dbReference>
<dbReference type="SUPFAM" id="SSF88713">
    <property type="entry name" value="Glycoside hydrolase/deacetylase"/>
    <property type="match status" value="1"/>
</dbReference>
<dbReference type="Proteomes" id="UP001230978">
    <property type="component" value="Chromosome"/>
</dbReference>
<accession>A0ABY8QAC1</accession>
<feature type="compositionally biased region" description="Pro residues" evidence="1">
    <location>
        <begin position="172"/>
        <end position="185"/>
    </location>
</feature>
<protein>
    <submittedName>
        <fullName evidence="2">Divergent polysaccharide deacetylase family protein</fullName>
    </submittedName>
</protein>
<dbReference type="Pfam" id="PF04748">
    <property type="entry name" value="Polysacc_deac_2"/>
    <property type="match status" value="1"/>
</dbReference>
<dbReference type="InterPro" id="IPR006837">
    <property type="entry name" value="Divergent_DAC"/>
</dbReference>
<reference evidence="2 3" key="1">
    <citation type="submission" date="2023-04" db="EMBL/GenBank/DDBJ databases">
        <title>YMD61, complete Genome.</title>
        <authorList>
            <person name="Zhang J."/>
        </authorList>
    </citation>
    <scope>NUCLEOTIDE SEQUENCE [LARGE SCALE GENOMIC DNA]</scope>
    <source>
        <strain evidence="2 3">YMD61</strain>
    </source>
</reference>
<feature type="region of interest" description="Disordered" evidence="1">
    <location>
        <begin position="62"/>
        <end position="85"/>
    </location>
</feature>
<feature type="region of interest" description="Disordered" evidence="1">
    <location>
        <begin position="172"/>
        <end position="204"/>
    </location>
</feature>
<dbReference type="Gene3D" id="3.20.20.370">
    <property type="entry name" value="Glycoside hydrolase/deacetylase"/>
    <property type="match status" value="1"/>
</dbReference>
<name>A0ABY8QAC1_9RHOB</name>
<proteinExistence type="predicted"/>
<feature type="compositionally biased region" description="Pro residues" evidence="1">
    <location>
        <begin position="194"/>
        <end position="204"/>
    </location>
</feature>
<organism evidence="2 3">
    <name type="scientific">Fuscovulum ytuae</name>
    <dbReference type="NCBI Taxonomy" id="3042299"/>
    <lineage>
        <taxon>Bacteria</taxon>
        <taxon>Pseudomonadati</taxon>
        <taxon>Pseudomonadota</taxon>
        <taxon>Alphaproteobacteria</taxon>
        <taxon>Rhodobacterales</taxon>
        <taxon>Paracoccaceae</taxon>
        <taxon>Fuscovulum</taxon>
    </lineage>
</organism>
<dbReference type="InterPro" id="IPR011330">
    <property type="entry name" value="Glyco_hydro/deAcase_b/a-brl"/>
</dbReference>
<keyword evidence="3" id="KW-1185">Reference proteome</keyword>
<feature type="compositionally biased region" description="Acidic residues" evidence="1">
    <location>
        <begin position="72"/>
        <end position="85"/>
    </location>
</feature>
<sequence length="505" mass="51670">MIRGFVTGVIWGGVVAAAGLAVMSQVAPLPGAATAPQADIAPTIEPVTAPEALPSLPEPEQMPEILQKGPEPDEAPAPEVVEETDGPAVAEVAAPPAADAVPADAMPDPPATASDPVVEALPAPEATAENAAQPSETEAEIPAVAPAAPMTDAPAAPSMPEVAAADAPIPALPYEPQVQPPPVAPTAPLAEVAPPQPDQVPPAAAPQDEALLTPAPEAEAMPVIIAPVEPEEPAGQLQTEGTLQDRVAGVTTNRLPRIGDEPASEAEAPPTPEVLAEGATPLDLFARPFANDEGKPLFALLLIDEGGDPALRAEVAKLPFPVTFVLDPLREDSLTSAMAYRSAGQEVAMLAVGLPAGATAADMEQSFQALDLALPEAVAVVDAMEGGFQDSLDLARQAVPIVADQGRGLVTFDRGLNPADQVARREGVPSAVIFRILDSEGESVPKMRNYLDRAAFKAAQEGAVVVIGRLRPDTVAAILEWTVEGRAASVALAPLSAVLERPANN</sequence>
<dbReference type="EMBL" id="CP124535">
    <property type="protein sequence ID" value="WGV17230.1"/>
    <property type="molecule type" value="Genomic_DNA"/>
</dbReference>
<gene>
    <name evidence="2" type="ORF">QF092_05340</name>
</gene>
<evidence type="ECO:0000313" key="2">
    <source>
        <dbReference type="EMBL" id="WGV17230.1"/>
    </source>
</evidence>